<proteinExistence type="predicted"/>
<gene>
    <name evidence="2" type="ORF">VNO77_15293</name>
</gene>
<comment type="caution">
    <text evidence="2">The sequence shown here is derived from an EMBL/GenBank/DDBJ whole genome shotgun (WGS) entry which is preliminary data.</text>
</comment>
<organism evidence="2 3">
    <name type="scientific">Canavalia gladiata</name>
    <name type="common">Sword bean</name>
    <name type="synonym">Dolichos gladiatus</name>
    <dbReference type="NCBI Taxonomy" id="3824"/>
    <lineage>
        <taxon>Eukaryota</taxon>
        <taxon>Viridiplantae</taxon>
        <taxon>Streptophyta</taxon>
        <taxon>Embryophyta</taxon>
        <taxon>Tracheophyta</taxon>
        <taxon>Spermatophyta</taxon>
        <taxon>Magnoliopsida</taxon>
        <taxon>eudicotyledons</taxon>
        <taxon>Gunneridae</taxon>
        <taxon>Pentapetalae</taxon>
        <taxon>rosids</taxon>
        <taxon>fabids</taxon>
        <taxon>Fabales</taxon>
        <taxon>Fabaceae</taxon>
        <taxon>Papilionoideae</taxon>
        <taxon>50 kb inversion clade</taxon>
        <taxon>NPAAA clade</taxon>
        <taxon>indigoferoid/millettioid clade</taxon>
        <taxon>Phaseoleae</taxon>
        <taxon>Canavalia</taxon>
    </lineage>
</organism>
<keyword evidence="1" id="KW-0732">Signal</keyword>
<dbReference type="Proteomes" id="UP001367508">
    <property type="component" value="Unassembled WGS sequence"/>
</dbReference>
<name>A0AAN9M469_CANGL</name>
<keyword evidence="3" id="KW-1185">Reference proteome</keyword>
<dbReference type="AlphaFoldDB" id="A0AAN9M469"/>
<accession>A0AAN9M469</accession>
<feature type="chain" id="PRO_5042985383" evidence="1">
    <location>
        <begin position="24"/>
        <end position="112"/>
    </location>
</feature>
<protein>
    <submittedName>
        <fullName evidence="2">Uncharacterized protein</fullName>
    </submittedName>
</protein>
<evidence type="ECO:0000313" key="3">
    <source>
        <dbReference type="Proteomes" id="UP001367508"/>
    </source>
</evidence>
<evidence type="ECO:0000256" key="1">
    <source>
        <dbReference type="SAM" id="SignalP"/>
    </source>
</evidence>
<evidence type="ECO:0000313" key="2">
    <source>
        <dbReference type="EMBL" id="KAK7344977.1"/>
    </source>
</evidence>
<sequence length="112" mass="11916">MASLNIFVFFLLAMLLFLAESNAGIVATPVEATPPSQPNANNSFKNAVLVAQTDAPAHTTRSHACSSARSAVPNACVCLLELMETKRCARAITTGRPKEEAPNAHESLNFCN</sequence>
<feature type="signal peptide" evidence="1">
    <location>
        <begin position="1"/>
        <end position="23"/>
    </location>
</feature>
<reference evidence="2 3" key="1">
    <citation type="submission" date="2024-01" db="EMBL/GenBank/DDBJ databases">
        <title>The genomes of 5 underutilized Papilionoideae crops provide insights into root nodulation and disease resistanc.</title>
        <authorList>
            <person name="Jiang F."/>
        </authorList>
    </citation>
    <scope>NUCLEOTIDE SEQUENCE [LARGE SCALE GENOMIC DNA]</scope>
    <source>
        <strain evidence="2">LVBAO_FW01</strain>
        <tissue evidence="2">Leaves</tissue>
    </source>
</reference>
<dbReference type="EMBL" id="JAYMYQ010000003">
    <property type="protein sequence ID" value="KAK7344977.1"/>
    <property type="molecule type" value="Genomic_DNA"/>
</dbReference>